<dbReference type="Gene3D" id="3.40.50.1010">
    <property type="entry name" value="5'-nuclease"/>
    <property type="match status" value="1"/>
</dbReference>
<dbReference type="Proteomes" id="UP000319776">
    <property type="component" value="Unassembled WGS sequence"/>
</dbReference>
<dbReference type="InterPro" id="IPR029060">
    <property type="entry name" value="PIN-like_dom_sf"/>
</dbReference>
<dbReference type="SMART" id="SM00475">
    <property type="entry name" value="53EXOc"/>
    <property type="match status" value="1"/>
</dbReference>
<dbReference type="CDD" id="cd09898">
    <property type="entry name" value="H3TH_53EXO"/>
    <property type="match status" value="1"/>
</dbReference>
<dbReference type="GO" id="GO:0003677">
    <property type="term" value="F:DNA binding"/>
    <property type="evidence" value="ECO:0007669"/>
    <property type="project" value="UniProtKB-KW"/>
</dbReference>
<dbReference type="InterPro" id="IPR008918">
    <property type="entry name" value="HhH2"/>
</dbReference>
<keyword evidence="3" id="KW-0238">DNA-binding</keyword>
<evidence type="ECO:0000259" key="6">
    <source>
        <dbReference type="SMART" id="SM00475"/>
    </source>
</evidence>
<reference evidence="7 8" key="1">
    <citation type="submission" date="2019-06" db="EMBL/GenBank/DDBJ databases">
        <title>Mycoplasma falconis type strain whole genome sequence.</title>
        <authorList>
            <person name="Spergser J."/>
        </authorList>
    </citation>
    <scope>NUCLEOTIDE SEQUENCE [LARGE SCALE GENOMIC DNA]</scope>
    <source>
        <strain evidence="7 8">ATCC 51372</strain>
    </source>
</reference>
<dbReference type="PANTHER" id="PTHR42646">
    <property type="entry name" value="FLAP ENDONUCLEASE XNI"/>
    <property type="match status" value="1"/>
</dbReference>
<protein>
    <recommendedName>
        <fullName evidence="5">5'-3' exonuclease</fullName>
    </recommendedName>
</protein>
<dbReference type="GO" id="GO:0033567">
    <property type="term" value="P:DNA replication, Okazaki fragment processing"/>
    <property type="evidence" value="ECO:0007669"/>
    <property type="project" value="InterPro"/>
</dbReference>
<evidence type="ECO:0000256" key="5">
    <source>
        <dbReference type="ARBA" id="ARBA00050026"/>
    </source>
</evidence>
<dbReference type="SMART" id="SM00279">
    <property type="entry name" value="HhH2"/>
    <property type="match status" value="1"/>
</dbReference>
<comment type="caution">
    <text evidence="7">The sequence shown here is derived from an EMBL/GenBank/DDBJ whole genome shotgun (WGS) entry which is preliminary data.</text>
</comment>
<evidence type="ECO:0000256" key="2">
    <source>
        <dbReference type="ARBA" id="ARBA00022801"/>
    </source>
</evidence>
<dbReference type="FunFam" id="1.10.150.20:FF:000003">
    <property type="entry name" value="DNA polymerase I"/>
    <property type="match status" value="1"/>
</dbReference>
<dbReference type="Pfam" id="PF01367">
    <property type="entry name" value="5_3_exonuc"/>
    <property type="match status" value="1"/>
</dbReference>
<proteinExistence type="predicted"/>
<dbReference type="GO" id="GO:0008409">
    <property type="term" value="F:5'-3' exonuclease activity"/>
    <property type="evidence" value="ECO:0007669"/>
    <property type="project" value="InterPro"/>
</dbReference>
<organism evidence="7 8">
    <name type="scientific">[Mycoplasma] falconis</name>
    <dbReference type="NCBI Taxonomy" id="92403"/>
    <lineage>
        <taxon>Bacteria</taxon>
        <taxon>Bacillati</taxon>
        <taxon>Mycoplasmatota</taxon>
        <taxon>Mycoplasmoidales</taxon>
        <taxon>Metamycoplasmataceae</taxon>
        <taxon>Metamycoplasma</taxon>
    </lineage>
</organism>
<dbReference type="PANTHER" id="PTHR42646:SF2">
    <property type="entry name" value="5'-3' EXONUCLEASE FAMILY PROTEIN"/>
    <property type="match status" value="1"/>
</dbReference>
<dbReference type="InterPro" id="IPR020045">
    <property type="entry name" value="DNA_polI_H3TH"/>
</dbReference>
<dbReference type="OrthoDB" id="9806424at2"/>
<dbReference type="InterPro" id="IPR020046">
    <property type="entry name" value="5-3_exonucl_a-hlix_arch_N"/>
</dbReference>
<dbReference type="AlphaFoldDB" id="A0A501XB46"/>
<evidence type="ECO:0000313" key="7">
    <source>
        <dbReference type="EMBL" id="TPE57790.1"/>
    </source>
</evidence>
<sequence>MNKNNLLIIDGTYLAYRSYFATSYASLSSNDNSTGAIVAFFSTFFKLIKNYNIENVFIAFDGKAKTFRHEIYQDYKAGRQKMPSLFYEQLDTIRNILDAAKIYNTHFDGYEADDIIAKACQTYNDENILIFSADQDLNQLVSSNIGIIKKIKGAEVIINEDNFNNYYEFKPCQVIDFKAMTGDSSDNFKGIKGIGPKTAVSLLNTYSNLENIYANIDQIKPAWANKLIEHKDNALFDKNLATLRYDFDLEMPLLDDIALNKIEFNQELQEILTKFDLNQIYKNFKKIALIS</sequence>
<keyword evidence="2" id="KW-0378">Hydrolase</keyword>
<keyword evidence="1" id="KW-0540">Nuclease</keyword>
<dbReference type="InterPro" id="IPR036279">
    <property type="entry name" value="5-3_exonuclease_C_sf"/>
</dbReference>
<comment type="function">
    <text evidence="4">5'-3' exonuclease acting preferentially on double-stranded DNA.</text>
</comment>
<evidence type="ECO:0000256" key="1">
    <source>
        <dbReference type="ARBA" id="ARBA00022722"/>
    </source>
</evidence>
<accession>A0A501XB46</accession>
<name>A0A501XB46_9BACT</name>
<dbReference type="InterPro" id="IPR038969">
    <property type="entry name" value="FEN"/>
</dbReference>
<dbReference type="SUPFAM" id="SSF88723">
    <property type="entry name" value="PIN domain-like"/>
    <property type="match status" value="1"/>
</dbReference>
<evidence type="ECO:0000256" key="4">
    <source>
        <dbReference type="ARBA" id="ARBA00049957"/>
    </source>
</evidence>
<dbReference type="GO" id="GO:0017108">
    <property type="term" value="F:5'-flap endonuclease activity"/>
    <property type="evidence" value="ECO:0007669"/>
    <property type="project" value="InterPro"/>
</dbReference>
<dbReference type="SUPFAM" id="SSF47807">
    <property type="entry name" value="5' to 3' exonuclease, C-terminal subdomain"/>
    <property type="match status" value="1"/>
</dbReference>
<dbReference type="EMBL" id="VFSS01000002">
    <property type="protein sequence ID" value="TPE57790.1"/>
    <property type="molecule type" value="Genomic_DNA"/>
</dbReference>
<dbReference type="Pfam" id="PF02739">
    <property type="entry name" value="5_3_exonuc_N"/>
    <property type="match status" value="1"/>
</dbReference>
<dbReference type="InterPro" id="IPR002421">
    <property type="entry name" value="5-3_exonuclease"/>
</dbReference>
<feature type="domain" description="5'-3' exonuclease" evidence="6">
    <location>
        <begin position="2"/>
        <end position="260"/>
    </location>
</feature>
<evidence type="ECO:0000256" key="3">
    <source>
        <dbReference type="ARBA" id="ARBA00023125"/>
    </source>
</evidence>
<evidence type="ECO:0000313" key="8">
    <source>
        <dbReference type="Proteomes" id="UP000319776"/>
    </source>
</evidence>
<keyword evidence="8" id="KW-1185">Reference proteome</keyword>
<gene>
    <name evidence="7" type="ORF">FJO69_01150</name>
</gene>
<dbReference type="CDD" id="cd09859">
    <property type="entry name" value="PIN_53EXO"/>
    <property type="match status" value="1"/>
</dbReference>
<dbReference type="RefSeq" id="WP_140781175.1">
    <property type="nucleotide sequence ID" value="NZ_VFSS01000002.1"/>
</dbReference>
<dbReference type="Gene3D" id="1.10.150.20">
    <property type="entry name" value="5' to 3' exonuclease, C-terminal subdomain"/>
    <property type="match status" value="1"/>
</dbReference>